<gene>
    <name evidence="1" type="ORF">LB452_13055</name>
</gene>
<keyword evidence="2" id="KW-1185">Reference proteome</keyword>
<dbReference type="EMBL" id="JAIQZE010000018">
    <property type="protein sequence ID" value="MBZ9779850.1"/>
    <property type="molecule type" value="Genomic_DNA"/>
</dbReference>
<evidence type="ECO:0000313" key="2">
    <source>
        <dbReference type="Proteomes" id="UP001199314"/>
    </source>
</evidence>
<name>A0ABS7XLI7_9FLAO</name>
<dbReference type="RefSeq" id="WP_224462180.1">
    <property type="nucleotide sequence ID" value="NZ_JAIQZE010000018.1"/>
</dbReference>
<dbReference type="Proteomes" id="UP001199314">
    <property type="component" value="Unassembled WGS sequence"/>
</dbReference>
<proteinExistence type="predicted"/>
<sequence length="254" mass="30241">MNYNLLLKTDEWKEKRNEILSRDNKTCQRCGFLQNDKTLTPSLTIEKKTFENSKLTFQKDQKILPNIVRFESLGLVFYCKTYLTEDNLKSTENYSMIINLVKKKKIEYPFQGSLLKDTRTNFFLTETVNESLKKYAQRKANDSSLEMDLEGIWFTPFSERIEYAKLTKSLHVHHKCYRKNQDIWDQNNEEYVTLCNVCHKIIHESNQIPFYDSKGINYKFRKPCTRCKGTRYLPQYSYVDNGICYKCNGYGYLN</sequence>
<evidence type="ECO:0008006" key="3">
    <source>
        <dbReference type="Google" id="ProtNLM"/>
    </source>
</evidence>
<accession>A0ABS7XLI7</accession>
<reference evidence="2" key="1">
    <citation type="submission" date="2023-07" db="EMBL/GenBank/DDBJ databases">
        <title>Novel species isolated from saline lakes on Tibetan Plateau.</title>
        <authorList>
            <person name="Lu H."/>
        </authorList>
    </citation>
    <scope>NUCLEOTIDE SEQUENCE [LARGE SCALE GENOMIC DNA]</scope>
    <source>
        <strain evidence="2">CAK8W</strain>
    </source>
</reference>
<organism evidence="1 2">
    <name type="scientific">Psychroflexus longus</name>
    <dbReference type="NCBI Taxonomy" id="2873596"/>
    <lineage>
        <taxon>Bacteria</taxon>
        <taxon>Pseudomonadati</taxon>
        <taxon>Bacteroidota</taxon>
        <taxon>Flavobacteriia</taxon>
        <taxon>Flavobacteriales</taxon>
        <taxon>Flavobacteriaceae</taxon>
        <taxon>Psychroflexus</taxon>
    </lineage>
</organism>
<evidence type="ECO:0000313" key="1">
    <source>
        <dbReference type="EMBL" id="MBZ9779850.1"/>
    </source>
</evidence>
<protein>
    <recommendedName>
        <fullName evidence="3">HNH endonuclease</fullName>
    </recommendedName>
</protein>
<comment type="caution">
    <text evidence="1">The sequence shown here is derived from an EMBL/GenBank/DDBJ whole genome shotgun (WGS) entry which is preliminary data.</text>
</comment>